<accession>A0ACC6TYN2</accession>
<organism evidence="1 2">
    <name type="scientific">Paraburkholderia phymatum</name>
    <dbReference type="NCBI Taxonomy" id="148447"/>
    <lineage>
        <taxon>Bacteria</taxon>
        <taxon>Pseudomonadati</taxon>
        <taxon>Pseudomonadota</taxon>
        <taxon>Betaproteobacteria</taxon>
        <taxon>Burkholderiales</taxon>
        <taxon>Burkholderiaceae</taxon>
        <taxon>Paraburkholderia</taxon>
    </lineage>
</organism>
<name>A0ACC6TYN2_9BURK</name>
<sequence length="305" mass="32018">MILLAGAALRDGDVGLHYLIDSASARNERRLIAADRHGGCSTWHDETGAAPDDSIHVSGHAPLHPLDQESSMNISIIGAGNIGKVLARRLVEKGHAGHAVRIANSRGGASLQAVAQQTGATASNVPDMIANADVIVVTIPLAKVPQLPKGLFDNAKPSAVVIDTCNYYPRQRDGRIDGIEAGANESRWVEEQIGHPVVKVFNNIYAAHLEGMGKPAGTAGRIALPVSGDDPKAKQIVFGLVDDIGFDAVDTGTIADSWRQQPGSPVYTADLDAQGVKDALARASKERTADWKATSASPGTFDHPA</sequence>
<dbReference type="EMBL" id="JBFRCH010000004">
    <property type="protein sequence ID" value="MEX3932345.1"/>
    <property type="molecule type" value="Genomic_DNA"/>
</dbReference>
<keyword evidence="2" id="KW-1185">Reference proteome</keyword>
<gene>
    <name evidence="1" type="ORF">AB4Y32_11115</name>
</gene>
<dbReference type="Proteomes" id="UP001558850">
    <property type="component" value="Unassembled WGS sequence"/>
</dbReference>
<proteinExistence type="predicted"/>
<comment type="caution">
    <text evidence="1">The sequence shown here is derived from an EMBL/GenBank/DDBJ whole genome shotgun (WGS) entry which is preliminary data.</text>
</comment>
<reference evidence="1" key="1">
    <citation type="submission" date="2024-07" db="EMBL/GenBank/DDBJ databases">
        <title>A survey of Mimosa microsymbionts across Brazilian biomes reveals a high diversity of Paraburkholderia nodulating endemic species, but also that Cupriavidus is common as a symbiont of widespread species.</title>
        <authorList>
            <person name="Rouws L."/>
            <person name="Barauna A."/>
            <person name="Beukes C."/>
            <person name="Rouws J.R.C."/>
            <person name="De Faria S.M."/>
            <person name="Gross E."/>
            <person name="Bueno Dos Reis Junior F."/>
            <person name="Simon M.F."/>
            <person name="Maluk M."/>
            <person name="Odee D.W."/>
            <person name="Kenicer G."/>
            <person name="Young J.P.W."/>
            <person name="Reis V.M."/>
            <person name="Zilli J."/>
            <person name="James E.K."/>
        </authorList>
    </citation>
    <scope>NUCLEOTIDE SEQUENCE</scope>
    <source>
        <strain evidence="1">EG181B</strain>
    </source>
</reference>
<evidence type="ECO:0000313" key="1">
    <source>
        <dbReference type="EMBL" id="MEX3932345.1"/>
    </source>
</evidence>
<protein>
    <submittedName>
        <fullName evidence="1">NADPH-dependent F420 reductase</fullName>
    </submittedName>
</protein>
<evidence type="ECO:0000313" key="2">
    <source>
        <dbReference type="Proteomes" id="UP001558850"/>
    </source>
</evidence>